<dbReference type="AlphaFoldDB" id="A0ABD3UL08"/>
<gene>
    <name evidence="8" type="ORF">ACJIZ3_011659</name>
</gene>
<feature type="domain" description="GST N-terminal" evidence="6">
    <location>
        <begin position="198"/>
        <end position="279"/>
    </location>
</feature>
<evidence type="ECO:0000259" key="7">
    <source>
        <dbReference type="PROSITE" id="PS50405"/>
    </source>
</evidence>
<evidence type="ECO:0000259" key="6">
    <source>
        <dbReference type="PROSITE" id="PS50404"/>
    </source>
</evidence>
<keyword evidence="9" id="KW-1185">Reference proteome</keyword>
<dbReference type="EC" id="2.5.1.18" evidence="2"/>
<dbReference type="CDD" id="cd03053">
    <property type="entry name" value="GST_N_Phi"/>
    <property type="match status" value="2"/>
</dbReference>
<dbReference type="SFLD" id="SFLDS00019">
    <property type="entry name" value="Glutathione_Transferase_(cytos"/>
    <property type="match status" value="2"/>
</dbReference>
<evidence type="ECO:0000256" key="3">
    <source>
        <dbReference type="ARBA" id="ARBA00022679"/>
    </source>
</evidence>
<dbReference type="EMBL" id="JBJXBP010000001">
    <property type="protein sequence ID" value="KAL3849777.1"/>
    <property type="molecule type" value="Genomic_DNA"/>
</dbReference>
<dbReference type="Pfam" id="PF00043">
    <property type="entry name" value="GST_C"/>
    <property type="match status" value="2"/>
</dbReference>
<keyword evidence="3" id="KW-0808">Transferase</keyword>
<feature type="domain" description="GST C-terminal" evidence="7">
    <location>
        <begin position="89"/>
        <end position="225"/>
    </location>
</feature>
<dbReference type="InterPro" id="IPR004046">
    <property type="entry name" value="GST_C"/>
</dbReference>
<evidence type="ECO:0000256" key="2">
    <source>
        <dbReference type="ARBA" id="ARBA00012452"/>
    </source>
</evidence>
<dbReference type="SFLD" id="SFLDG00358">
    <property type="entry name" value="Main_(cytGST)"/>
    <property type="match status" value="2"/>
</dbReference>
<dbReference type="SUPFAM" id="SSF52833">
    <property type="entry name" value="Thioredoxin-like"/>
    <property type="match status" value="2"/>
</dbReference>
<dbReference type="PANTHER" id="PTHR43900">
    <property type="entry name" value="GLUTATHIONE S-TRANSFERASE RHO"/>
    <property type="match status" value="1"/>
</dbReference>
<dbReference type="InterPro" id="IPR040079">
    <property type="entry name" value="Glutathione_S-Trfase"/>
</dbReference>
<dbReference type="PROSITE" id="PS50404">
    <property type="entry name" value="GST_NTER"/>
    <property type="match status" value="2"/>
</dbReference>
<dbReference type="PANTHER" id="PTHR43900:SF47">
    <property type="entry name" value="GLUTATHIONE S-TRANSFERASE F6-RELATED"/>
    <property type="match status" value="1"/>
</dbReference>
<accession>A0ABD3UL08</accession>
<dbReference type="Gene3D" id="3.40.30.10">
    <property type="entry name" value="Glutaredoxin"/>
    <property type="match status" value="2"/>
</dbReference>
<proteinExistence type="inferred from homology"/>
<dbReference type="InterPro" id="IPR034347">
    <property type="entry name" value="GST_Phi_C"/>
</dbReference>
<feature type="domain" description="GST C-terminal" evidence="7">
    <location>
        <begin position="286"/>
        <end position="410"/>
    </location>
</feature>
<evidence type="ECO:0000256" key="1">
    <source>
        <dbReference type="ARBA" id="ARBA00010128"/>
    </source>
</evidence>
<dbReference type="GO" id="GO:0009407">
    <property type="term" value="P:toxin catabolic process"/>
    <property type="evidence" value="ECO:0007669"/>
    <property type="project" value="UniProtKB-ARBA"/>
</dbReference>
<dbReference type="InterPro" id="IPR036282">
    <property type="entry name" value="Glutathione-S-Trfase_C_sf"/>
</dbReference>
<dbReference type="SFLD" id="SFLDG01154">
    <property type="entry name" value="Main.5:_Phi-like"/>
    <property type="match status" value="2"/>
</dbReference>
<comment type="similarity">
    <text evidence="1">Belongs to the GST superfamily. Phi family.</text>
</comment>
<comment type="catalytic activity">
    <reaction evidence="4">
        <text>RX + glutathione = an S-substituted glutathione + a halide anion + H(+)</text>
        <dbReference type="Rhea" id="RHEA:16437"/>
        <dbReference type="ChEBI" id="CHEBI:15378"/>
        <dbReference type="ChEBI" id="CHEBI:16042"/>
        <dbReference type="ChEBI" id="CHEBI:17792"/>
        <dbReference type="ChEBI" id="CHEBI:57925"/>
        <dbReference type="ChEBI" id="CHEBI:90779"/>
        <dbReference type="EC" id="2.5.1.18"/>
    </reaction>
</comment>
<reference evidence="8 9" key="1">
    <citation type="submission" date="2024-12" db="EMBL/GenBank/DDBJ databases">
        <title>The unique morphological basis and parallel evolutionary history of personate flowers in Penstemon.</title>
        <authorList>
            <person name="Depatie T.H."/>
            <person name="Wessinger C.A."/>
        </authorList>
    </citation>
    <scope>NUCLEOTIDE SEQUENCE [LARGE SCALE GENOMIC DNA]</scope>
    <source>
        <strain evidence="8">WTNN_2</strain>
        <tissue evidence="8">Leaf</tissue>
    </source>
</reference>
<dbReference type="SUPFAM" id="SSF47616">
    <property type="entry name" value="GST C-terminal domain-like"/>
    <property type="match status" value="2"/>
</dbReference>
<name>A0ABD3UL08_9LAMI</name>
<evidence type="ECO:0000313" key="9">
    <source>
        <dbReference type="Proteomes" id="UP001634393"/>
    </source>
</evidence>
<dbReference type="FunFam" id="1.20.1050.10:FF:000004">
    <property type="entry name" value="Glutathione S-transferase F2"/>
    <property type="match status" value="2"/>
</dbReference>
<dbReference type="InterPro" id="IPR004045">
    <property type="entry name" value="Glutathione_S-Trfase_N"/>
</dbReference>
<dbReference type="Proteomes" id="UP001634393">
    <property type="component" value="Unassembled WGS sequence"/>
</dbReference>
<dbReference type="InterPro" id="IPR036249">
    <property type="entry name" value="Thioredoxin-like_sf"/>
</dbReference>
<organism evidence="8 9">
    <name type="scientific">Penstemon smallii</name>
    <dbReference type="NCBI Taxonomy" id="265156"/>
    <lineage>
        <taxon>Eukaryota</taxon>
        <taxon>Viridiplantae</taxon>
        <taxon>Streptophyta</taxon>
        <taxon>Embryophyta</taxon>
        <taxon>Tracheophyta</taxon>
        <taxon>Spermatophyta</taxon>
        <taxon>Magnoliopsida</taxon>
        <taxon>eudicotyledons</taxon>
        <taxon>Gunneridae</taxon>
        <taxon>Pentapetalae</taxon>
        <taxon>asterids</taxon>
        <taxon>lamiids</taxon>
        <taxon>Lamiales</taxon>
        <taxon>Plantaginaceae</taxon>
        <taxon>Cheloneae</taxon>
        <taxon>Penstemon</taxon>
    </lineage>
</organism>
<dbReference type="InterPro" id="IPR010987">
    <property type="entry name" value="Glutathione-S-Trfase_C-like"/>
</dbReference>
<evidence type="ECO:0000256" key="4">
    <source>
        <dbReference type="ARBA" id="ARBA00047960"/>
    </source>
</evidence>
<sequence>MAIKVHGNPFSPPSQRVLLALAEKDLDYEYVFVDMSAGQHKKEPFISINPFGQVPAFEDGDLKLFESRAITRYIAYAYADKGTPLFDQDPKKVAIISVWLEVEALKFDAAGSKLSFEILIKPLLGMTTDEGAVEQQQGQLASVLDVYEARLSESKYLGGDSFTLVDLHHVPIVNNLMKTKVKALFDARPHACLGEVSMAIKVHGNPFSPPSQRVLLALAEKDLDYEYVFVDMSAGQHKKEPFISINPFGQVPAFEDGDLKLFESRAITRYIAYAYADKGTPLFDQDPKKVAIISVWLEVEALKFDAAGSKLSFEILIKPLLGMTTDEGAVEQQQGQLASVLDVYEARLSESKYLGGDSFTLVDLHHVPIVNNLMKTKVKAVFDARPHVSAWVSEILARPAWAKVLDVLKI</sequence>
<evidence type="ECO:0000256" key="5">
    <source>
        <dbReference type="ARBA" id="ARBA00081070"/>
    </source>
</evidence>
<dbReference type="CDD" id="cd03187">
    <property type="entry name" value="GST_C_Phi"/>
    <property type="match status" value="1"/>
</dbReference>
<comment type="caution">
    <text evidence="8">The sequence shown here is derived from an EMBL/GenBank/DDBJ whole genome shotgun (WGS) entry which is preliminary data.</text>
</comment>
<dbReference type="Pfam" id="PF02798">
    <property type="entry name" value="GST_N"/>
    <property type="match status" value="2"/>
</dbReference>
<dbReference type="GO" id="GO:0004364">
    <property type="term" value="F:glutathione transferase activity"/>
    <property type="evidence" value="ECO:0007669"/>
    <property type="project" value="UniProtKB-EC"/>
</dbReference>
<dbReference type="FunFam" id="3.40.30.10:FF:000016">
    <property type="entry name" value="Glutathione S-transferase F2"/>
    <property type="match status" value="2"/>
</dbReference>
<protein>
    <recommendedName>
        <fullName evidence="2">glutathione transferase</fullName>
        <ecNumber evidence="2">2.5.1.18</ecNumber>
    </recommendedName>
    <alternativeName>
        <fullName evidence="5">GST class-phi</fullName>
    </alternativeName>
</protein>
<feature type="domain" description="GST N-terminal" evidence="6">
    <location>
        <begin position="1"/>
        <end position="82"/>
    </location>
</feature>
<evidence type="ECO:0000313" key="8">
    <source>
        <dbReference type="EMBL" id="KAL3849777.1"/>
    </source>
</evidence>
<dbReference type="PROSITE" id="PS50405">
    <property type="entry name" value="GST_CTER"/>
    <property type="match status" value="2"/>
</dbReference>
<dbReference type="Gene3D" id="1.20.1050.10">
    <property type="match status" value="2"/>
</dbReference>